<dbReference type="AlphaFoldDB" id="A0A0C1YG09"/>
<dbReference type="EMBL" id="JTHE02000003">
    <property type="protein sequence ID" value="NEV67691.1"/>
    <property type="molecule type" value="Genomic_DNA"/>
</dbReference>
<organism evidence="1">
    <name type="scientific">Lyngbya confervoides BDU141951</name>
    <dbReference type="NCBI Taxonomy" id="1574623"/>
    <lineage>
        <taxon>Bacteria</taxon>
        <taxon>Bacillati</taxon>
        <taxon>Cyanobacteriota</taxon>
        <taxon>Cyanophyceae</taxon>
        <taxon>Oscillatoriophycideae</taxon>
        <taxon>Oscillatoriales</taxon>
        <taxon>Microcoleaceae</taxon>
        <taxon>Lyngbya</taxon>
    </lineage>
</organism>
<accession>A0A0C1YG09</accession>
<evidence type="ECO:0008006" key="2">
    <source>
        <dbReference type="Google" id="ProtNLM"/>
    </source>
</evidence>
<reference evidence="1" key="2">
    <citation type="journal article" date="2015" name="Genome Announc.">
        <title>Draft Genome Sequence of Filamentous Marine Cyanobacterium Lyngbya confervoides Strain BDU141951.</title>
        <authorList>
            <person name="Chandrababunaidu M.M."/>
            <person name="Sen D."/>
            <person name="Tripathy S."/>
        </authorList>
    </citation>
    <scope>NUCLEOTIDE SEQUENCE</scope>
    <source>
        <strain evidence="1">BDU141951</strain>
    </source>
</reference>
<gene>
    <name evidence="1" type="ORF">QQ91_011240</name>
</gene>
<evidence type="ECO:0000313" key="1">
    <source>
        <dbReference type="EMBL" id="NEV67691.1"/>
    </source>
</evidence>
<proteinExistence type="predicted"/>
<reference evidence="1" key="3">
    <citation type="submission" date="2020-02" db="EMBL/GenBank/DDBJ databases">
        <authorList>
            <person name="Sarangi A.N."/>
            <person name="Ghosh S."/>
            <person name="Mukherjee M."/>
            <person name="Tripathy S."/>
        </authorList>
    </citation>
    <scope>NUCLEOTIDE SEQUENCE</scope>
    <source>
        <strain evidence="1">BDU141951</strain>
    </source>
</reference>
<protein>
    <recommendedName>
        <fullName evidence="2">PsbP C-terminal domain-containing protein</fullName>
    </recommendedName>
</protein>
<name>A0A0C1YG09_9CYAN</name>
<reference evidence="1" key="1">
    <citation type="submission" date="2014-11" db="EMBL/GenBank/DDBJ databases">
        <authorList>
            <person name="Malar M.C."/>
            <person name="Sen D."/>
            <person name="Tripathy S."/>
        </authorList>
    </citation>
    <scope>NUCLEOTIDE SEQUENCE</scope>
    <source>
        <strain evidence="1">BDU141951</strain>
    </source>
</reference>
<sequence length="203" mass="21925">MLSRHLQRYGIWVISGLIGGSTAAIAHATPERIVIAPSTPLAAAALTTGAVSLEPWPVSDLFVIDVPTGWLTEALAEEARAMITSYDATVQSPQATDIATEISLVSEPPETYVPQQLDTLIEAALAEEYVIDRYGITSVSGNDAFRLWLEQVPGEFSRQVITFVGDAEGRTAKIVSSYNDDAPATRDLIVQMHGSFRFDSAEE</sequence>
<comment type="caution">
    <text evidence="1">The sequence shown here is derived from an EMBL/GenBank/DDBJ whole genome shotgun (WGS) entry which is preliminary data.</text>
</comment>